<name>A0A9D4YZD0_CHLVU</name>
<feature type="compositionally biased region" description="Low complexity" evidence="1">
    <location>
        <begin position="340"/>
        <end position="363"/>
    </location>
</feature>
<feature type="compositionally biased region" description="Gly residues" evidence="1">
    <location>
        <begin position="246"/>
        <end position="256"/>
    </location>
</feature>
<organism evidence="2 3">
    <name type="scientific">Chlorella vulgaris</name>
    <name type="common">Green alga</name>
    <dbReference type="NCBI Taxonomy" id="3077"/>
    <lineage>
        <taxon>Eukaryota</taxon>
        <taxon>Viridiplantae</taxon>
        <taxon>Chlorophyta</taxon>
        <taxon>core chlorophytes</taxon>
        <taxon>Trebouxiophyceae</taxon>
        <taxon>Chlorellales</taxon>
        <taxon>Chlorellaceae</taxon>
        <taxon>Chlorella clade</taxon>
        <taxon>Chlorella</taxon>
    </lineage>
</organism>
<gene>
    <name evidence="2" type="ORF">D9Q98_002454</name>
</gene>
<feature type="region of interest" description="Disordered" evidence="1">
    <location>
        <begin position="146"/>
        <end position="166"/>
    </location>
</feature>
<accession>A0A9D4YZD0</accession>
<dbReference type="Proteomes" id="UP001055712">
    <property type="component" value="Unassembled WGS sequence"/>
</dbReference>
<feature type="compositionally biased region" description="Low complexity" evidence="1">
    <location>
        <begin position="378"/>
        <end position="397"/>
    </location>
</feature>
<evidence type="ECO:0000313" key="3">
    <source>
        <dbReference type="Proteomes" id="UP001055712"/>
    </source>
</evidence>
<reference evidence="2" key="1">
    <citation type="journal article" date="2019" name="Plant J.">
        <title>Chlorella vulgaris genome assembly and annotation reveals the molecular basis for metabolic acclimation to high light conditions.</title>
        <authorList>
            <person name="Cecchin M."/>
            <person name="Marcolungo L."/>
            <person name="Rossato M."/>
            <person name="Girolomoni L."/>
            <person name="Cosentino E."/>
            <person name="Cuine S."/>
            <person name="Li-Beisson Y."/>
            <person name="Delledonne M."/>
            <person name="Ballottari M."/>
        </authorList>
    </citation>
    <scope>NUCLEOTIDE SEQUENCE</scope>
    <source>
        <strain evidence="2">211/11P</strain>
    </source>
</reference>
<feature type="region of interest" description="Disordered" evidence="1">
    <location>
        <begin position="328"/>
        <end position="397"/>
    </location>
</feature>
<evidence type="ECO:0000256" key="1">
    <source>
        <dbReference type="SAM" id="MobiDB-lite"/>
    </source>
</evidence>
<comment type="caution">
    <text evidence="2">The sequence shown here is derived from an EMBL/GenBank/DDBJ whole genome shotgun (WGS) entry which is preliminary data.</text>
</comment>
<reference evidence="2" key="2">
    <citation type="submission" date="2020-11" db="EMBL/GenBank/DDBJ databases">
        <authorList>
            <person name="Cecchin M."/>
            <person name="Marcolungo L."/>
            <person name="Rossato M."/>
            <person name="Girolomoni L."/>
            <person name="Cosentino E."/>
            <person name="Cuine S."/>
            <person name="Li-Beisson Y."/>
            <person name="Delledonne M."/>
            <person name="Ballottari M."/>
        </authorList>
    </citation>
    <scope>NUCLEOTIDE SEQUENCE</scope>
    <source>
        <strain evidence="2">211/11P</strain>
        <tissue evidence="2">Whole cell</tissue>
    </source>
</reference>
<dbReference type="AlphaFoldDB" id="A0A9D4YZD0"/>
<feature type="region of interest" description="Disordered" evidence="1">
    <location>
        <begin position="238"/>
        <end position="257"/>
    </location>
</feature>
<feature type="compositionally biased region" description="Basic and acidic residues" evidence="1">
    <location>
        <begin position="364"/>
        <end position="374"/>
    </location>
</feature>
<protein>
    <submittedName>
        <fullName evidence="2">Uncharacterized protein</fullName>
    </submittedName>
</protein>
<sequence>MPPAAPRARDQHPRVRFAPTPEEEQLWEWAGSLRRAALRAILWPLLLPGQLQLAAEALLARALGVFGSLYAATAIAKLLLSRGGLKRLLFGLDHSAVNSGALAAALTAAAASAPATEPAVPQPLTPPPVAAGADAFASSPDWPAVPAVPSPAVQPEGVQPHSQHHPALAAAYAHALAQAPADTPVPGPPSVDAAVADWQQDLAAAAAAAAGAAGGGFAGSAAAAAALAAAAAERGGAAEAADEEGTGGGGREGGGPAAVLSWQQLQAKKAELRALRDREERLLAAFEPAGPQAQQAAAAWLQGSEALLATASSAELAAAASAAAANLSGTAGSEGRGQLQQQAAIPSAAAGGSPAAASPAQQQKKAETEIEGKEAPVAAASSARLQASRGSASGLHL</sequence>
<proteinExistence type="predicted"/>
<evidence type="ECO:0000313" key="2">
    <source>
        <dbReference type="EMBL" id="KAI3434376.1"/>
    </source>
</evidence>
<keyword evidence="3" id="KW-1185">Reference proteome</keyword>
<feature type="compositionally biased region" description="Low complexity" evidence="1">
    <location>
        <begin position="146"/>
        <end position="155"/>
    </location>
</feature>
<dbReference type="EMBL" id="SIDB01000003">
    <property type="protein sequence ID" value="KAI3434376.1"/>
    <property type="molecule type" value="Genomic_DNA"/>
</dbReference>